<dbReference type="InterPro" id="IPR039324">
    <property type="entry name" value="SHW1"/>
</dbReference>
<gene>
    <name evidence="3" type="ORF">MARPO_0011s0173</name>
</gene>
<dbReference type="EMBL" id="KZ772683">
    <property type="protein sequence ID" value="PTQ46513.1"/>
    <property type="molecule type" value="Genomic_DNA"/>
</dbReference>
<dbReference type="AlphaFoldDB" id="A0A2R6XK69"/>
<reference evidence="4" key="1">
    <citation type="journal article" date="2017" name="Cell">
        <title>Insights into land plant evolution garnered from the Marchantia polymorpha genome.</title>
        <authorList>
            <person name="Bowman J.L."/>
            <person name="Kohchi T."/>
            <person name="Yamato K.T."/>
            <person name="Jenkins J."/>
            <person name="Shu S."/>
            <person name="Ishizaki K."/>
            <person name="Yamaoka S."/>
            <person name="Nishihama R."/>
            <person name="Nakamura Y."/>
            <person name="Berger F."/>
            <person name="Adam C."/>
            <person name="Aki S.S."/>
            <person name="Althoff F."/>
            <person name="Araki T."/>
            <person name="Arteaga-Vazquez M.A."/>
            <person name="Balasubrmanian S."/>
            <person name="Barry K."/>
            <person name="Bauer D."/>
            <person name="Boehm C.R."/>
            <person name="Briginshaw L."/>
            <person name="Caballero-Perez J."/>
            <person name="Catarino B."/>
            <person name="Chen F."/>
            <person name="Chiyoda S."/>
            <person name="Chovatia M."/>
            <person name="Davies K.M."/>
            <person name="Delmans M."/>
            <person name="Demura T."/>
            <person name="Dierschke T."/>
            <person name="Dolan L."/>
            <person name="Dorantes-Acosta A.E."/>
            <person name="Eklund D.M."/>
            <person name="Florent S.N."/>
            <person name="Flores-Sandoval E."/>
            <person name="Fujiyama A."/>
            <person name="Fukuzawa H."/>
            <person name="Galik B."/>
            <person name="Grimanelli D."/>
            <person name="Grimwood J."/>
            <person name="Grossniklaus U."/>
            <person name="Hamada T."/>
            <person name="Haseloff J."/>
            <person name="Hetherington A.J."/>
            <person name="Higo A."/>
            <person name="Hirakawa Y."/>
            <person name="Hundley H.N."/>
            <person name="Ikeda Y."/>
            <person name="Inoue K."/>
            <person name="Inoue S.I."/>
            <person name="Ishida S."/>
            <person name="Jia Q."/>
            <person name="Kakita M."/>
            <person name="Kanazawa T."/>
            <person name="Kawai Y."/>
            <person name="Kawashima T."/>
            <person name="Kennedy M."/>
            <person name="Kinose K."/>
            <person name="Kinoshita T."/>
            <person name="Kohara Y."/>
            <person name="Koide E."/>
            <person name="Komatsu K."/>
            <person name="Kopischke S."/>
            <person name="Kubo M."/>
            <person name="Kyozuka J."/>
            <person name="Lagercrantz U."/>
            <person name="Lin S.S."/>
            <person name="Lindquist E."/>
            <person name="Lipzen A.M."/>
            <person name="Lu C.W."/>
            <person name="De Luna E."/>
            <person name="Martienssen R.A."/>
            <person name="Minamino N."/>
            <person name="Mizutani M."/>
            <person name="Mizutani M."/>
            <person name="Mochizuki N."/>
            <person name="Monte I."/>
            <person name="Mosher R."/>
            <person name="Nagasaki H."/>
            <person name="Nakagami H."/>
            <person name="Naramoto S."/>
            <person name="Nishitani K."/>
            <person name="Ohtani M."/>
            <person name="Okamoto T."/>
            <person name="Okumura M."/>
            <person name="Phillips J."/>
            <person name="Pollak B."/>
            <person name="Reinders A."/>
            <person name="Rovekamp M."/>
            <person name="Sano R."/>
            <person name="Sawa S."/>
            <person name="Schmid M.W."/>
            <person name="Shirakawa M."/>
            <person name="Solano R."/>
            <person name="Spunde A."/>
            <person name="Suetsugu N."/>
            <person name="Sugano S."/>
            <person name="Sugiyama A."/>
            <person name="Sun R."/>
            <person name="Suzuki Y."/>
            <person name="Takenaka M."/>
            <person name="Takezawa D."/>
            <person name="Tomogane H."/>
            <person name="Tsuzuki M."/>
            <person name="Ueda T."/>
            <person name="Umeda M."/>
            <person name="Ward J.M."/>
            <person name="Watanabe Y."/>
            <person name="Yazaki K."/>
            <person name="Yokoyama R."/>
            <person name="Yoshitake Y."/>
            <person name="Yotsui I."/>
            <person name="Zachgo S."/>
            <person name="Schmutz J."/>
        </authorList>
    </citation>
    <scope>NUCLEOTIDE SEQUENCE [LARGE SCALE GENOMIC DNA]</scope>
    <source>
        <strain evidence="4">Tak-1</strain>
    </source>
</reference>
<dbReference type="GO" id="GO:0009787">
    <property type="term" value="P:regulation of abscisic acid-activated signaling pathway"/>
    <property type="evidence" value="ECO:0007669"/>
    <property type="project" value="InterPro"/>
</dbReference>
<name>A0A2R6XK69_MARPO</name>
<evidence type="ECO:0000256" key="2">
    <source>
        <dbReference type="SAM" id="Phobius"/>
    </source>
</evidence>
<accession>A0A2R6XK69</accession>
<dbReference type="Gramene" id="Mp4g11880.1">
    <property type="protein sequence ID" value="Mp4g11880.1.cds"/>
    <property type="gene ID" value="Mp4g11880"/>
</dbReference>
<dbReference type="GO" id="GO:0010100">
    <property type="term" value="P:negative regulation of photomorphogenesis"/>
    <property type="evidence" value="ECO:0007669"/>
    <property type="project" value="InterPro"/>
</dbReference>
<feature type="transmembrane region" description="Helical" evidence="2">
    <location>
        <begin position="100"/>
        <end position="119"/>
    </location>
</feature>
<dbReference type="PANTHER" id="PTHR35474:SF1">
    <property type="entry name" value="ATP PHOSPHORIBOSYLTRANSFERASE REGULATORY SUBUNIT"/>
    <property type="match status" value="1"/>
</dbReference>
<evidence type="ECO:0000313" key="4">
    <source>
        <dbReference type="Proteomes" id="UP000244005"/>
    </source>
</evidence>
<protein>
    <submittedName>
        <fullName evidence="3">Uncharacterized protein</fullName>
    </submittedName>
</protein>
<evidence type="ECO:0000313" key="3">
    <source>
        <dbReference type="EMBL" id="PTQ46513.1"/>
    </source>
</evidence>
<feature type="region of interest" description="Disordered" evidence="1">
    <location>
        <begin position="1"/>
        <end position="31"/>
    </location>
</feature>
<evidence type="ECO:0000256" key="1">
    <source>
        <dbReference type="SAM" id="MobiDB-lite"/>
    </source>
</evidence>
<proteinExistence type="predicted"/>
<dbReference type="OrthoDB" id="1931195at2759"/>
<dbReference type="Proteomes" id="UP000244005">
    <property type="component" value="Unassembled WGS sequence"/>
</dbReference>
<keyword evidence="4" id="KW-1185">Reference proteome</keyword>
<organism evidence="3 4">
    <name type="scientific">Marchantia polymorpha</name>
    <name type="common">Common liverwort</name>
    <name type="synonym">Marchantia aquatica</name>
    <dbReference type="NCBI Taxonomy" id="3197"/>
    <lineage>
        <taxon>Eukaryota</taxon>
        <taxon>Viridiplantae</taxon>
        <taxon>Streptophyta</taxon>
        <taxon>Embryophyta</taxon>
        <taxon>Marchantiophyta</taxon>
        <taxon>Marchantiopsida</taxon>
        <taxon>Marchantiidae</taxon>
        <taxon>Marchantiales</taxon>
        <taxon>Marchantiaceae</taxon>
        <taxon>Marchantia</taxon>
    </lineage>
</organism>
<sequence>MASQSRSEPDFGNNVEDDESGDEYDDEDNSGQVMFEENVEIIMRAAMNLFRKYSSKGIRAIREISPPAISTELIAFGVKGTLCVAFLWVFRAILEIFCSMATYVFAGLLVLRLAWSVVASSQPRDPSWSADGN</sequence>
<dbReference type="PANTHER" id="PTHR35474">
    <property type="entry name" value="ATP PHOSPHORIBOSYLTRANSFERASE REGULATORY SUBUNIT"/>
    <property type="match status" value="1"/>
</dbReference>
<keyword evidence="2" id="KW-0812">Transmembrane</keyword>
<feature type="transmembrane region" description="Helical" evidence="2">
    <location>
        <begin position="73"/>
        <end position="94"/>
    </location>
</feature>
<keyword evidence="2" id="KW-1133">Transmembrane helix</keyword>
<feature type="compositionally biased region" description="Acidic residues" evidence="1">
    <location>
        <begin position="15"/>
        <end position="29"/>
    </location>
</feature>
<keyword evidence="2" id="KW-0472">Membrane</keyword>